<evidence type="ECO:0000259" key="3">
    <source>
        <dbReference type="PROSITE" id="PS50937"/>
    </source>
</evidence>
<reference evidence="4 5" key="1">
    <citation type="journal article" date="2023" name="Microorganisms">
        <title>Thiorhodovibrio frisius and Trv. litoralis spp. nov., Two Novel Members from a Clade of Fastidious Purple Sulfur Bacteria That Exhibit Unique Red-Shifted Light-Harvesting Capabilities.</title>
        <authorList>
            <person name="Methner A."/>
            <person name="Kuzyk S.B."/>
            <person name="Petersen J."/>
            <person name="Bauer S."/>
            <person name="Brinkmann H."/>
            <person name="Sichau K."/>
            <person name="Wanner G."/>
            <person name="Wolf J."/>
            <person name="Neumann-Schaal M."/>
            <person name="Henke P."/>
            <person name="Tank M."/>
            <person name="Sproer C."/>
            <person name="Bunk B."/>
            <person name="Overmann J."/>
        </authorList>
    </citation>
    <scope>NUCLEOTIDE SEQUENCE [LARGE SCALE GENOMIC DNA]</scope>
    <source>
        <strain evidence="4 5">DSM 6702</strain>
    </source>
</reference>
<dbReference type="InterPro" id="IPR000551">
    <property type="entry name" value="MerR-type_HTH_dom"/>
</dbReference>
<dbReference type="PANTHER" id="PTHR30204:SF93">
    <property type="entry name" value="HTH MERR-TYPE DOMAIN-CONTAINING PROTEIN"/>
    <property type="match status" value="1"/>
</dbReference>
<dbReference type="PANTHER" id="PTHR30204">
    <property type="entry name" value="REDOX-CYCLING DRUG-SENSING TRANSCRIPTIONAL ACTIVATOR SOXR"/>
    <property type="match status" value="1"/>
</dbReference>
<evidence type="ECO:0000313" key="5">
    <source>
        <dbReference type="Proteomes" id="UP001432180"/>
    </source>
</evidence>
<dbReference type="CDD" id="cd00592">
    <property type="entry name" value="HTH_MerR-like"/>
    <property type="match status" value="1"/>
</dbReference>
<proteinExistence type="predicted"/>
<dbReference type="SUPFAM" id="SSF46955">
    <property type="entry name" value="Putative DNA-binding domain"/>
    <property type="match status" value="1"/>
</dbReference>
<dbReference type="PRINTS" id="PR00040">
    <property type="entry name" value="HTHMERR"/>
</dbReference>
<protein>
    <submittedName>
        <fullName evidence="4">HTH-type transcriptional regulator YfmP</fullName>
    </submittedName>
</protein>
<keyword evidence="1" id="KW-0238">DNA-binding</keyword>
<organism evidence="4 5">
    <name type="scientific">Thiorhodovibrio winogradskyi</name>
    <dbReference type="NCBI Taxonomy" id="77007"/>
    <lineage>
        <taxon>Bacteria</taxon>
        <taxon>Pseudomonadati</taxon>
        <taxon>Pseudomonadota</taxon>
        <taxon>Gammaproteobacteria</taxon>
        <taxon>Chromatiales</taxon>
        <taxon>Chromatiaceae</taxon>
        <taxon>Thiorhodovibrio</taxon>
    </lineage>
</organism>
<dbReference type="InterPro" id="IPR047057">
    <property type="entry name" value="MerR_fam"/>
</dbReference>
<name>A0ABZ0SA13_9GAMM</name>
<accession>A0ABZ0SA13</accession>
<dbReference type="RefSeq" id="WP_328987989.1">
    <property type="nucleotide sequence ID" value="NZ_CP121472.1"/>
</dbReference>
<dbReference type="Gene3D" id="1.10.1660.10">
    <property type="match status" value="1"/>
</dbReference>
<keyword evidence="5" id="KW-1185">Reference proteome</keyword>
<feature type="domain" description="HTH merR-type" evidence="3">
    <location>
        <begin position="1"/>
        <end position="70"/>
    </location>
</feature>
<dbReference type="SMART" id="SM00422">
    <property type="entry name" value="HTH_MERR"/>
    <property type="match status" value="1"/>
</dbReference>
<dbReference type="InterPro" id="IPR009061">
    <property type="entry name" value="DNA-bd_dom_put_sf"/>
</dbReference>
<dbReference type="EMBL" id="CP121472">
    <property type="protein sequence ID" value="WPL17478.1"/>
    <property type="molecule type" value="Genomic_DNA"/>
</dbReference>
<dbReference type="Proteomes" id="UP001432180">
    <property type="component" value="Chromosome"/>
</dbReference>
<evidence type="ECO:0000256" key="1">
    <source>
        <dbReference type="ARBA" id="ARBA00023125"/>
    </source>
</evidence>
<dbReference type="Pfam" id="PF13411">
    <property type="entry name" value="MerR_1"/>
    <property type="match status" value="1"/>
</dbReference>
<evidence type="ECO:0000313" key="4">
    <source>
        <dbReference type="EMBL" id="WPL17478.1"/>
    </source>
</evidence>
<keyword evidence="2" id="KW-0175">Coiled coil</keyword>
<feature type="coiled-coil region" evidence="2">
    <location>
        <begin position="78"/>
        <end position="112"/>
    </location>
</feature>
<dbReference type="PROSITE" id="PS50937">
    <property type="entry name" value="HTH_MERR_2"/>
    <property type="match status" value="1"/>
</dbReference>
<sequence length="161" mass="17705">MSRKIGAIAARLGATVRTLRFYEEQGLVNPRRTPGGTRLYSAEDEARFAALLAFSRLGFSLKALAGLAGIRADSTTGEEASTRVRAQLEAMLTELKEQARAIARQQADLKQALDWVRRCQGCTKPPVRTVCAGCERARGWETSETLRIVWDEASHDESAIP</sequence>
<gene>
    <name evidence="4" type="primary">yfmP</name>
    <name evidence="4" type="ORF">Thiowin_02497</name>
</gene>
<evidence type="ECO:0000256" key="2">
    <source>
        <dbReference type="SAM" id="Coils"/>
    </source>
</evidence>